<reference evidence="2" key="1">
    <citation type="submission" date="2021-01" db="EMBL/GenBank/DDBJ databases">
        <authorList>
            <person name="Kaushik A."/>
        </authorList>
    </citation>
    <scope>NUCLEOTIDE SEQUENCE</scope>
    <source>
        <strain evidence="2">AG5</strain>
    </source>
</reference>
<organism evidence="2 3">
    <name type="scientific">Rhizoctonia solani</name>
    <dbReference type="NCBI Taxonomy" id="456999"/>
    <lineage>
        <taxon>Eukaryota</taxon>
        <taxon>Fungi</taxon>
        <taxon>Dikarya</taxon>
        <taxon>Basidiomycota</taxon>
        <taxon>Agaricomycotina</taxon>
        <taxon>Agaricomycetes</taxon>
        <taxon>Cantharellales</taxon>
        <taxon>Ceratobasidiaceae</taxon>
        <taxon>Rhizoctonia</taxon>
    </lineage>
</organism>
<evidence type="ECO:0000313" key="2">
    <source>
        <dbReference type="EMBL" id="CAE7169826.1"/>
    </source>
</evidence>
<dbReference type="AlphaFoldDB" id="A0A8H3E7R3"/>
<protein>
    <submittedName>
        <fullName evidence="2">Uncharacterized protein</fullName>
    </submittedName>
</protein>
<proteinExistence type="predicted"/>
<evidence type="ECO:0000313" key="3">
    <source>
        <dbReference type="Proteomes" id="UP000663827"/>
    </source>
</evidence>
<comment type="caution">
    <text evidence="2">The sequence shown here is derived from an EMBL/GenBank/DDBJ whole genome shotgun (WGS) entry which is preliminary data.</text>
</comment>
<feature type="region of interest" description="Disordered" evidence="1">
    <location>
        <begin position="408"/>
        <end position="427"/>
    </location>
</feature>
<sequence>MLGHHHQTLPVSHVIQSAVPISASEASAPVGEEPSPPKNPVLSCILRWYDEDAPGLLHLRNVDFKEFGNTLNELWKEGMKPRFDWDRSTGTVTIRSPSTFYEKAGVWVSGVLSDAINKKLEQVAICGRPFVVPGGSSEVMVGHSPQVVMEYRSRVQPDQSLYLLQADKGGKRVQVQRLAPRIVLENSGTESRQYAIEKAFKYLYETGGAVQAVIICHMTNMRLSTPKPFKAEMAVWRRKKTGDVDKDYPLEQCYHHGALKNHPTDHAFFGGSHSGTNTDTESNTACLVSDSLEYGGNFDPVAREYYRIDPNSGEEQHIYRESPGWIMVYDEDGPEPQEDPTIELGVYDILRVCYQRPNDYIVDRRITVPLKSLRRSLFLEVQAIRDPPTTITPTINIARVYPMWEQTGDQVPPKKKRRVENSEGGSA</sequence>
<dbReference type="Proteomes" id="UP000663827">
    <property type="component" value="Unassembled WGS sequence"/>
</dbReference>
<name>A0A8H3E7R3_9AGAM</name>
<dbReference type="EMBL" id="CAJNJQ010002231">
    <property type="protein sequence ID" value="CAE7169826.1"/>
    <property type="molecule type" value="Genomic_DNA"/>
</dbReference>
<evidence type="ECO:0000256" key="1">
    <source>
        <dbReference type="SAM" id="MobiDB-lite"/>
    </source>
</evidence>
<accession>A0A8H3E7R3</accession>
<gene>
    <name evidence="2" type="ORF">RDB_LOCUS105121</name>
</gene>